<gene>
    <name evidence="4" type="primary">LCP1_3</name>
    <name evidence="4" type="ORF">H0H81_011092</name>
</gene>
<comment type="caution">
    <text evidence="4">The sequence shown here is derived from an EMBL/GenBank/DDBJ whole genome shotgun (WGS) entry which is preliminary data.</text>
</comment>
<keyword evidence="3" id="KW-0732">Signal</keyword>
<sequence>MKSMFVVALALVAIVAAVEEPEPIVKSEFNLNPEGYNFVYETQKGAVRQEEGQLKEVVDEENKPHSVVVVRGSYSYVNSEGKPESVNYYADENGYHAEGDSIPKPARR</sequence>
<protein>
    <submittedName>
        <fullName evidence="4">Plastin-2</fullName>
    </submittedName>
</protein>
<dbReference type="PRINTS" id="PR00947">
    <property type="entry name" value="CUTICLE"/>
</dbReference>
<accession>A0A9P7FQ09</accession>
<dbReference type="EMBL" id="JABCKI010009375">
    <property type="protein sequence ID" value="KAG5633097.1"/>
    <property type="molecule type" value="Genomic_DNA"/>
</dbReference>
<dbReference type="PROSITE" id="PS51155">
    <property type="entry name" value="CHIT_BIND_RR_2"/>
    <property type="match status" value="1"/>
</dbReference>
<reference evidence="4" key="1">
    <citation type="submission" date="2021-02" db="EMBL/GenBank/DDBJ databases">
        <authorList>
            <person name="Nieuwenhuis M."/>
            <person name="Van De Peppel L.J.J."/>
        </authorList>
    </citation>
    <scope>NUCLEOTIDE SEQUENCE</scope>
    <source>
        <strain evidence="4">D49</strain>
    </source>
</reference>
<evidence type="ECO:0000256" key="1">
    <source>
        <dbReference type="ARBA" id="ARBA00022460"/>
    </source>
</evidence>
<feature type="region of interest" description="Disordered" evidence="2">
    <location>
        <begin position="81"/>
        <end position="108"/>
    </location>
</feature>
<dbReference type="InterPro" id="IPR000618">
    <property type="entry name" value="Insect_cuticle"/>
</dbReference>
<dbReference type="Proteomes" id="UP000717328">
    <property type="component" value="Unassembled WGS sequence"/>
</dbReference>
<evidence type="ECO:0000256" key="3">
    <source>
        <dbReference type="SAM" id="SignalP"/>
    </source>
</evidence>
<evidence type="ECO:0000313" key="5">
    <source>
        <dbReference type="Proteomes" id="UP000717328"/>
    </source>
</evidence>
<dbReference type="OrthoDB" id="6515429at2759"/>
<dbReference type="PANTHER" id="PTHR10380:SF173">
    <property type="entry name" value="CUTICULAR PROTEIN 47EF, ISOFORM C-RELATED"/>
    <property type="match status" value="1"/>
</dbReference>
<evidence type="ECO:0000256" key="2">
    <source>
        <dbReference type="SAM" id="MobiDB-lite"/>
    </source>
</evidence>
<proteinExistence type="predicted"/>
<reference evidence="4" key="2">
    <citation type="submission" date="2021-10" db="EMBL/GenBank/DDBJ databases">
        <title>Phylogenomics reveals ancestral predisposition of the termite-cultivated fungus Termitomyces towards a domesticated lifestyle.</title>
        <authorList>
            <person name="Auxier B."/>
            <person name="Grum-Grzhimaylo A."/>
            <person name="Cardenas M.E."/>
            <person name="Lodge J.D."/>
            <person name="Laessoe T."/>
            <person name="Pedersen O."/>
            <person name="Smith M.E."/>
            <person name="Kuyper T.W."/>
            <person name="Franco-Molano E.A."/>
            <person name="Baroni T.J."/>
            <person name="Aanen D.K."/>
        </authorList>
    </citation>
    <scope>NUCLEOTIDE SEQUENCE</scope>
    <source>
        <strain evidence="4">D49</strain>
    </source>
</reference>
<dbReference type="InterPro" id="IPR031311">
    <property type="entry name" value="CHIT_BIND_RR_consensus"/>
</dbReference>
<dbReference type="Pfam" id="PF00379">
    <property type="entry name" value="Chitin_bind_4"/>
    <property type="match status" value="1"/>
</dbReference>
<dbReference type="InterPro" id="IPR050468">
    <property type="entry name" value="Cuticle_Struct_Prot"/>
</dbReference>
<evidence type="ECO:0000313" key="4">
    <source>
        <dbReference type="EMBL" id="KAG5633097.1"/>
    </source>
</evidence>
<keyword evidence="1" id="KW-0193">Cuticle</keyword>
<feature type="chain" id="PRO_5040482033" evidence="3">
    <location>
        <begin position="18"/>
        <end position="108"/>
    </location>
</feature>
<dbReference type="PANTHER" id="PTHR10380">
    <property type="entry name" value="CUTICLE PROTEIN"/>
    <property type="match status" value="1"/>
</dbReference>
<keyword evidence="5" id="KW-1185">Reference proteome</keyword>
<feature type="signal peptide" evidence="3">
    <location>
        <begin position="1"/>
        <end position="17"/>
    </location>
</feature>
<organism evidence="4 5">
    <name type="scientific">Sphagnurus paluster</name>
    <dbReference type="NCBI Taxonomy" id="117069"/>
    <lineage>
        <taxon>Eukaryota</taxon>
        <taxon>Fungi</taxon>
        <taxon>Dikarya</taxon>
        <taxon>Basidiomycota</taxon>
        <taxon>Agaricomycotina</taxon>
        <taxon>Agaricomycetes</taxon>
        <taxon>Agaricomycetidae</taxon>
        <taxon>Agaricales</taxon>
        <taxon>Tricholomatineae</taxon>
        <taxon>Lyophyllaceae</taxon>
        <taxon>Sphagnurus</taxon>
    </lineage>
</organism>
<dbReference type="GO" id="GO:0062129">
    <property type="term" value="C:chitin-based extracellular matrix"/>
    <property type="evidence" value="ECO:0007669"/>
    <property type="project" value="TreeGrafter"/>
</dbReference>
<dbReference type="PROSITE" id="PS00233">
    <property type="entry name" value="CHIT_BIND_RR_1"/>
    <property type="match status" value="1"/>
</dbReference>
<name>A0A9P7FQ09_9AGAR</name>
<dbReference type="AlphaFoldDB" id="A0A9P7FQ09"/>